<keyword evidence="3" id="KW-0949">S-adenosyl-L-methionine</keyword>
<dbReference type="InterPro" id="IPR029063">
    <property type="entry name" value="SAM-dependent_MTases_sf"/>
</dbReference>
<organism evidence="5 6">
    <name type="scientific">Candidatus Viridilinea halotolerans</name>
    <dbReference type="NCBI Taxonomy" id="2491704"/>
    <lineage>
        <taxon>Bacteria</taxon>
        <taxon>Bacillati</taxon>
        <taxon>Chloroflexota</taxon>
        <taxon>Chloroflexia</taxon>
        <taxon>Chloroflexales</taxon>
        <taxon>Chloroflexineae</taxon>
        <taxon>Oscillochloridaceae</taxon>
        <taxon>Candidatus Viridilinea</taxon>
    </lineage>
</organism>
<evidence type="ECO:0000256" key="3">
    <source>
        <dbReference type="ARBA" id="ARBA00022691"/>
    </source>
</evidence>
<gene>
    <name evidence="5" type="ORF">EI684_02325</name>
</gene>
<dbReference type="InterPro" id="IPR050953">
    <property type="entry name" value="N4_N6_ade-DNA_methylase"/>
</dbReference>
<keyword evidence="1" id="KW-0489">Methyltransferase</keyword>
<keyword evidence="2" id="KW-0808">Transferase</keyword>
<evidence type="ECO:0000313" key="5">
    <source>
        <dbReference type="EMBL" id="RRR76815.1"/>
    </source>
</evidence>
<evidence type="ECO:0000256" key="2">
    <source>
        <dbReference type="ARBA" id="ARBA00022679"/>
    </source>
</evidence>
<dbReference type="Gene3D" id="3.40.50.150">
    <property type="entry name" value="Vaccinia Virus protein VP39"/>
    <property type="match status" value="1"/>
</dbReference>
<evidence type="ECO:0000313" key="6">
    <source>
        <dbReference type="Proteomes" id="UP000280307"/>
    </source>
</evidence>
<feature type="domain" description="DNA methylase adenine-specific" evidence="4">
    <location>
        <begin position="338"/>
        <end position="500"/>
    </location>
</feature>
<dbReference type="PANTHER" id="PTHR33841:SF5">
    <property type="entry name" value="DNA METHYLASE (MODIFICATION METHYLASE) (METHYLTRANSFERASE)-RELATED"/>
    <property type="match status" value="1"/>
</dbReference>
<dbReference type="PANTHER" id="PTHR33841">
    <property type="entry name" value="DNA METHYLTRANSFERASE YEEA-RELATED"/>
    <property type="match status" value="1"/>
</dbReference>
<dbReference type="GO" id="GO:0008170">
    <property type="term" value="F:N-methyltransferase activity"/>
    <property type="evidence" value="ECO:0007669"/>
    <property type="project" value="InterPro"/>
</dbReference>
<evidence type="ECO:0000259" key="4">
    <source>
        <dbReference type="Pfam" id="PF02384"/>
    </source>
</evidence>
<dbReference type="GO" id="GO:0003677">
    <property type="term" value="F:DNA binding"/>
    <property type="evidence" value="ECO:0007669"/>
    <property type="project" value="InterPro"/>
</dbReference>
<proteinExistence type="predicted"/>
<dbReference type="PRINTS" id="PR00507">
    <property type="entry name" value="N12N6MTFRASE"/>
</dbReference>
<dbReference type="EMBL" id="RSAS01000096">
    <property type="protein sequence ID" value="RRR76815.1"/>
    <property type="molecule type" value="Genomic_DNA"/>
</dbReference>
<dbReference type="GO" id="GO:0032259">
    <property type="term" value="P:methylation"/>
    <property type="evidence" value="ECO:0007669"/>
    <property type="project" value="UniProtKB-KW"/>
</dbReference>
<dbReference type="AlphaFoldDB" id="A0A426U9I4"/>
<dbReference type="InterPro" id="IPR003356">
    <property type="entry name" value="DNA_methylase_A-5"/>
</dbReference>
<name>A0A426U9I4_9CHLR</name>
<dbReference type="Pfam" id="PF02384">
    <property type="entry name" value="N6_Mtase"/>
    <property type="match status" value="1"/>
</dbReference>
<reference evidence="5 6" key="1">
    <citation type="submission" date="2018-12" db="EMBL/GenBank/DDBJ databases">
        <title>Genome Sequence of Candidatus Viridilinea halotolerans isolated from saline sulfide-rich spring.</title>
        <authorList>
            <person name="Grouzdev D.S."/>
            <person name="Burganskaya E.I."/>
            <person name="Krutkina M.S."/>
            <person name="Sukhacheva M.V."/>
            <person name="Gorlenko V.M."/>
        </authorList>
    </citation>
    <scope>NUCLEOTIDE SEQUENCE [LARGE SCALE GENOMIC DNA]</scope>
    <source>
        <strain evidence="5">Chok-6</strain>
    </source>
</reference>
<protein>
    <recommendedName>
        <fullName evidence="4">DNA methylase adenine-specific domain-containing protein</fullName>
    </recommendedName>
</protein>
<dbReference type="Proteomes" id="UP000280307">
    <property type="component" value="Unassembled WGS sequence"/>
</dbReference>
<accession>A0A426U9I4</accession>
<comment type="caution">
    <text evidence="5">The sequence shown here is derived from an EMBL/GenBank/DDBJ whole genome shotgun (WGS) entry which is preliminary data.</text>
</comment>
<dbReference type="SUPFAM" id="SSF53335">
    <property type="entry name" value="S-adenosyl-L-methionine-dependent methyltransferases"/>
    <property type="match status" value="1"/>
</dbReference>
<sequence length="959" mass="109220">MSPEEFPLLVRALEAAGLRSSRTYSQKGKIVIDYTAIDSVVEQIAGVEPRRYDSVYLPDIAQGEEKPLVAAIWTSDGQAPHWDNLAIAMGEITESQSEDRWKRVINSLSLPLTILDAGDNRAYLTFTTFSDNEIKRENIAREEVVPLVLAMQQRAQLFSPAALARLKRGQLSFGDLEHTLALDSFAYLSKQRAVLNEALKSAINAVMQEISTRRRHSEGASNIRHVVSVTIAYLAARILEDKGFFGRDRLPTNDVERLLYEVTQKTNGFFAQTFQENLDHLPPLYQQILARYLGHQVSFALINHHDVGLLYEELNNLLWPWLGRVGISGEALPPQLQQHYTPIGIAHQMLAHLPLERIAPEERIIYDPAAGSGTLLLAATLRLAQMRDMTQHHDARTMLANAVMGNDRDPWARLMTELRYRLIDQVMGANDLLLAPKHFTNFRYEEDPAWDMPRRPRVIVANPPYAVVEKKQTAVRFLKLALSKLNDKDQFAFVLPQILFTSDRYAWPTVRTLFAEECQIFDTWLLPEGVVGLRARQSVSVIIGQKGGNRQHYSIARRVISSAESERIQTKGFLGEAWIAQLPQGASAWQECIAPGISIGAPTVTLSSLFEVHSGVRIKTNLLYFANPPADMPFQAYWKFAWKRPDTLLADPRFIPDQERFIPYTKEFLLRPMFSNEHVFRNSCKILVSRNTNWNADEPMPVRMDLTGLCPNDGGYCVIPFSNYKLDSGVFPAGWHDLTDEERLFWCLGILRSDIGQDLSMRHRSPRSITKPQLQQFPLPRQVDPKIIELVRSALLAEQKEEVVLRGAHGRHEALHRERWPLLNRLVQEAYQIEHYIPGQRTGASPSATGWKSEVNEPSIPVTARVTEVDLLKNRVRLVLDSLTEEAQEGWITLPQNLPGWALEGVMFSARVSKSIQALEDLDQRPWALHHLQHRSRAYMSLRQLQEYFLNRERQNYGD</sequence>
<evidence type="ECO:0000256" key="1">
    <source>
        <dbReference type="ARBA" id="ARBA00022603"/>
    </source>
</evidence>